<keyword evidence="6 9" id="KW-1133">Transmembrane helix</keyword>
<comment type="pathway">
    <text evidence="9">Protein modification; lipoprotein biosynthesis (N-acyl transfer).</text>
</comment>
<dbReference type="EMBL" id="JABMKV010000002">
    <property type="protein sequence ID" value="NQX32010.1"/>
    <property type="molecule type" value="Genomic_DNA"/>
</dbReference>
<reference evidence="11 12" key="1">
    <citation type="submission" date="2020-05" db="EMBL/GenBank/DDBJ databases">
        <title>Description of Pedobacter foliorum sp. nov.</title>
        <authorList>
            <person name="Qi S."/>
            <person name="Carlier A."/>
            <person name="Cnockaert M."/>
            <person name="Vandamme P."/>
        </authorList>
    </citation>
    <scope>NUCLEOTIDE SEQUENCE [LARGE SCALE GENOMIC DNA]</scope>
    <source>
        <strain evidence="11 12">LMG 31300</strain>
    </source>
</reference>
<keyword evidence="12" id="KW-1185">Reference proteome</keyword>
<comment type="subcellular location">
    <subcellularLocation>
        <location evidence="1 9">Cell membrane</location>
        <topology evidence="1 9">Multi-pass membrane protein</topology>
    </subcellularLocation>
</comment>
<feature type="domain" description="CN hydrolase" evidence="10">
    <location>
        <begin position="236"/>
        <end position="502"/>
    </location>
</feature>
<evidence type="ECO:0000256" key="2">
    <source>
        <dbReference type="ARBA" id="ARBA00010065"/>
    </source>
</evidence>
<comment type="similarity">
    <text evidence="2 9">Belongs to the CN hydrolase family. Apolipoprotein N-acyltransferase subfamily.</text>
</comment>
<protein>
    <recommendedName>
        <fullName evidence="9">Apolipoprotein N-acyltransferase</fullName>
        <shortName evidence="9">ALP N-acyltransferase</shortName>
        <ecNumber evidence="9">2.3.1.269</ecNumber>
    </recommendedName>
</protein>
<comment type="catalytic activity">
    <reaction evidence="9">
        <text>N-terminal S-1,2-diacyl-sn-glyceryl-L-cysteinyl-[lipoprotein] + a glycerophospholipid = N-acyl-S-1,2-diacyl-sn-glyceryl-L-cysteinyl-[lipoprotein] + a 2-acyl-sn-glycero-3-phospholipid + H(+)</text>
        <dbReference type="Rhea" id="RHEA:48228"/>
        <dbReference type="Rhea" id="RHEA-COMP:14681"/>
        <dbReference type="Rhea" id="RHEA-COMP:14684"/>
        <dbReference type="ChEBI" id="CHEBI:15378"/>
        <dbReference type="ChEBI" id="CHEBI:136912"/>
        <dbReference type="ChEBI" id="CHEBI:140656"/>
        <dbReference type="ChEBI" id="CHEBI:140657"/>
        <dbReference type="ChEBI" id="CHEBI:140660"/>
        <dbReference type="EC" id="2.3.1.269"/>
    </reaction>
</comment>
<keyword evidence="4 9" id="KW-0808">Transferase</keyword>
<feature type="transmembrane region" description="Helical" evidence="9">
    <location>
        <begin position="125"/>
        <end position="144"/>
    </location>
</feature>
<feature type="transmembrane region" description="Helical" evidence="9">
    <location>
        <begin position="56"/>
        <end position="76"/>
    </location>
</feature>
<comment type="function">
    <text evidence="9">Catalyzes the phospholipid dependent N-acylation of the N-terminal cysteine of apolipoprotein, the last step in lipoprotein maturation.</text>
</comment>
<evidence type="ECO:0000259" key="10">
    <source>
        <dbReference type="PROSITE" id="PS50263"/>
    </source>
</evidence>
<dbReference type="InterPro" id="IPR045378">
    <property type="entry name" value="LNT_N"/>
</dbReference>
<dbReference type="Pfam" id="PF20154">
    <property type="entry name" value="LNT_N"/>
    <property type="match status" value="1"/>
</dbReference>
<dbReference type="Proteomes" id="UP000762110">
    <property type="component" value="Unassembled WGS sequence"/>
</dbReference>
<evidence type="ECO:0000256" key="1">
    <source>
        <dbReference type="ARBA" id="ARBA00004651"/>
    </source>
</evidence>
<feature type="transmembrane region" description="Helical" evidence="9">
    <location>
        <begin position="88"/>
        <end position="113"/>
    </location>
</feature>
<feature type="transmembrane region" description="Helical" evidence="9">
    <location>
        <begin position="26"/>
        <end position="44"/>
    </location>
</feature>
<evidence type="ECO:0000256" key="8">
    <source>
        <dbReference type="ARBA" id="ARBA00023315"/>
    </source>
</evidence>
<proteinExistence type="inferred from homology"/>
<dbReference type="Gene3D" id="3.60.110.10">
    <property type="entry name" value="Carbon-nitrogen hydrolase"/>
    <property type="match status" value="1"/>
</dbReference>
<evidence type="ECO:0000256" key="7">
    <source>
        <dbReference type="ARBA" id="ARBA00023136"/>
    </source>
</evidence>
<keyword evidence="7 9" id="KW-0472">Membrane</keyword>
<comment type="caution">
    <text evidence="11">The sequence shown here is derived from an EMBL/GenBank/DDBJ whole genome shotgun (WGS) entry which is preliminary data.</text>
</comment>
<feature type="transmembrane region" description="Helical" evidence="9">
    <location>
        <begin position="202"/>
        <end position="221"/>
    </location>
</feature>
<dbReference type="InterPro" id="IPR003010">
    <property type="entry name" value="C-N_Hydrolase"/>
</dbReference>
<gene>
    <name evidence="9 11" type="primary">lnt</name>
    <name evidence="11" type="ORF">HQN85_09740</name>
</gene>
<keyword evidence="3 9" id="KW-1003">Cell membrane</keyword>
<dbReference type="InterPro" id="IPR036526">
    <property type="entry name" value="C-N_Hydrolase_sf"/>
</dbReference>
<dbReference type="InterPro" id="IPR004563">
    <property type="entry name" value="Apolipo_AcylTrfase"/>
</dbReference>
<evidence type="ECO:0000256" key="4">
    <source>
        <dbReference type="ARBA" id="ARBA00022679"/>
    </source>
</evidence>
<dbReference type="SUPFAM" id="SSF56317">
    <property type="entry name" value="Carbon-nitrogen hydrolase"/>
    <property type="match status" value="1"/>
</dbReference>
<evidence type="ECO:0000256" key="3">
    <source>
        <dbReference type="ARBA" id="ARBA00022475"/>
    </source>
</evidence>
<dbReference type="PANTHER" id="PTHR38686">
    <property type="entry name" value="APOLIPOPROTEIN N-ACYLTRANSFERASE"/>
    <property type="match status" value="1"/>
</dbReference>
<keyword evidence="8 9" id="KW-0012">Acyltransferase</keyword>
<dbReference type="HAMAP" id="MF_01148">
    <property type="entry name" value="Lnt"/>
    <property type="match status" value="1"/>
</dbReference>
<dbReference type="PANTHER" id="PTHR38686:SF1">
    <property type="entry name" value="APOLIPOPROTEIN N-ACYLTRANSFERASE"/>
    <property type="match status" value="1"/>
</dbReference>
<name>A0ABX2DDI0_9SPHI</name>
<dbReference type="CDD" id="cd07571">
    <property type="entry name" value="ALP_N-acyl_transferase"/>
    <property type="match status" value="1"/>
</dbReference>
<dbReference type="PROSITE" id="PS50263">
    <property type="entry name" value="CN_HYDROLASE"/>
    <property type="match status" value="1"/>
</dbReference>
<sequence>MLKKNYLLALLSALLLWLAWPPHIWLAPLLLVGLVPLFIAVNDIAKQQQSKSGKRIFLTAGLTFLTWNTASIYWVYNAISASNTGFIGAVISLLVSLIPYGLGALLMTFAFWLYYQLKTKVSANVAYVGLVSFYIAMEFLHQSWDLAFPWMTLGNGFAGMHQLAQWYEYTGVYGGSLWILVSNILAFEAYKAWKNNSSKLKPTLSWALIIALPIAFSLYTYSTYKEKSVPVNVVVVQPNIDPYEKYETAAADKHLQTLIHLSDSVGQVNTEYFIWPETAISNYIDEDKIRSNPDFLQAQQFLSKYKNGTLITGIESVKWYATKETISAKKHTQSGMYYDSFNSALQIENSATIDVYHKSKLVPGVEKMPFPKVFSFLAPVFENLGGSTSGYGWQAHPAVFYSQSGIGVAPVICYESIWGNWIGESVKNGAQFIAIITNDGWWGNTSGKEQHLLYAKLRAIETRRWVVRSANTGISGFINQRGDIVQQSKWWTRAALKADINLNDSITTYVSSGDILAKLFSVLAVVLALVIPYKKWVKK</sequence>
<accession>A0ABX2DDI0</accession>
<dbReference type="RefSeq" id="WP_173271653.1">
    <property type="nucleotide sequence ID" value="NZ_JABMKV010000002.1"/>
</dbReference>
<evidence type="ECO:0000313" key="11">
    <source>
        <dbReference type="EMBL" id="NQX32010.1"/>
    </source>
</evidence>
<feature type="transmembrane region" description="Helical" evidence="9">
    <location>
        <begin position="170"/>
        <end position="190"/>
    </location>
</feature>
<evidence type="ECO:0000256" key="9">
    <source>
        <dbReference type="HAMAP-Rule" id="MF_01148"/>
    </source>
</evidence>
<dbReference type="NCBIfam" id="TIGR00546">
    <property type="entry name" value="lnt"/>
    <property type="match status" value="1"/>
</dbReference>
<evidence type="ECO:0000256" key="6">
    <source>
        <dbReference type="ARBA" id="ARBA00022989"/>
    </source>
</evidence>
<evidence type="ECO:0000313" key="12">
    <source>
        <dbReference type="Proteomes" id="UP000762110"/>
    </source>
</evidence>
<evidence type="ECO:0000256" key="5">
    <source>
        <dbReference type="ARBA" id="ARBA00022692"/>
    </source>
</evidence>
<dbReference type="Pfam" id="PF00795">
    <property type="entry name" value="CN_hydrolase"/>
    <property type="match status" value="1"/>
</dbReference>
<organism evidence="11 12">
    <name type="scientific">Pedobacter boryungensis</name>
    <dbReference type="NCBI Taxonomy" id="869962"/>
    <lineage>
        <taxon>Bacteria</taxon>
        <taxon>Pseudomonadati</taxon>
        <taxon>Bacteroidota</taxon>
        <taxon>Sphingobacteriia</taxon>
        <taxon>Sphingobacteriales</taxon>
        <taxon>Sphingobacteriaceae</taxon>
        <taxon>Pedobacter</taxon>
    </lineage>
</organism>
<keyword evidence="5 9" id="KW-0812">Transmembrane</keyword>
<dbReference type="EC" id="2.3.1.269" evidence="9"/>